<evidence type="ECO:0000256" key="1">
    <source>
        <dbReference type="ARBA" id="ARBA00006479"/>
    </source>
</evidence>
<sequence length="451" mass="47409">MAERNRRTVRDLRRGNRARVLQRLYFDGPLSRQELGPATGLSSGSISNVVAELAAESLLEEAGVVDSDGGRPRTLLRVAPGGGLLIGIDIGETRIRVELFDLSLTELARTERLLAQHGYDVARIVGHVRSGVADVLRDAGADPHRLLGIGIGVPGIIERDAPDGVIGDVGSVVHGQTIDWSAVPFERLLRGAVRVPPEVPFFIDNGAKTLGQAEMWFGGGRGAGASAIALIGSGVGACVNHGDLLDEDRSSQALEWGHSTVQLRGRRCRCGSIGCLEAYAGAEAMRERWHEAGGPLPADADDETALAALLAAAYPDTGDEPDPVAVALLDETAECLGAALGDLINLFLPERILLGGWAGLLIGPHLLPDIRRYAQEYALKHAAARTTIEMGRLGPDAVTVGAATLPLADFLARGGSRPSPAPRADASAAAPRTPADAVRRRERSRTASEAG</sequence>
<gene>
    <name evidence="3" type="ORF">P8A18_31355</name>
</gene>
<keyword evidence="4" id="KW-1185">Reference proteome</keyword>
<evidence type="ECO:0000256" key="2">
    <source>
        <dbReference type="SAM" id="MobiDB-lite"/>
    </source>
</evidence>
<dbReference type="PANTHER" id="PTHR18964:SF149">
    <property type="entry name" value="BIFUNCTIONAL UDP-N-ACETYLGLUCOSAMINE 2-EPIMERASE_N-ACETYLMANNOSAMINE KINASE"/>
    <property type="match status" value="1"/>
</dbReference>
<dbReference type="SUPFAM" id="SSF53067">
    <property type="entry name" value="Actin-like ATPase domain"/>
    <property type="match status" value="1"/>
</dbReference>
<dbReference type="Pfam" id="PF00480">
    <property type="entry name" value="ROK"/>
    <property type="match status" value="1"/>
</dbReference>
<dbReference type="RefSeq" id="WP_306060064.1">
    <property type="nucleotide sequence ID" value="NZ_CP120997.1"/>
</dbReference>
<evidence type="ECO:0000313" key="3">
    <source>
        <dbReference type="EMBL" id="WLQ37662.1"/>
    </source>
</evidence>
<dbReference type="InterPro" id="IPR036390">
    <property type="entry name" value="WH_DNA-bd_sf"/>
</dbReference>
<dbReference type="Gene3D" id="3.30.420.40">
    <property type="match status" value="2"/>
</dbReference>
<feature type="compositionally biased region" description="Low complexity" evidence="2">
    <location>
        <begin position="416"/>
        <end position="436"/>
    </location>
</feature>
<comment type="similarity">
    <text evidence="1">Belongs to the ROK (NagC/XylR) family.</text>
</comment>
<organism evidence="3 4">
    <name type="scientific">Streptomyces castrisilvae</name>
    <dbReference type="NCBI Taxonomy" id="3033811"/>
    <lineage>
        <taxon>Bacteria</taxon>
        <taxon>Bacillati</taxon>
        <taxon>Actinomycetota</taxon>
        <taxon>Actinomycetes</taxon>
        <taxon>Kitasatosporales</taxon>
        <taxon>Streptomycetaceae</taxon>
        <taxon>Streptomyces</taxon>
    </lineage>
</organism>
<dbReference type="Gene3D" id="1.10.10.10">
    <property type="entry name" value="Winged helix-like DNA-binding domain superfamily/Winged helix DNA-binding domain"/>
    <property type="match status" value="1"/>
</dbReference>
<dbReference type="InterPro" id="IPR036388">
    <property type="entry name" value="WH-like_DNA-bd_sf"/>
</dbReference>
<evidence type="ECO:0000313" key="4">
    <source>
        <dbReference type="Proteomes" id="UP001239522"/>
    </source>
</evidence>
<proteinExistence type="inferred from homology"/>
<name>A0ABY9HUI7_9ACTN</name>
<protein>
    <submittedName>
        <fullName evidence="3">ROK family transcriptional regulator</fullName>
    </submittedName>
</protein>
<reference evidence="3 4" key="1">
    <citation type="submission" date="2023-03" db="EMBL/GenBank/DDBJ databases">
        <title>Isolation and description of six Streptomyces strains from soil environments, able to metabolize different microbial glucans.</title>
        <authorList>
            <person name="Widen T."/>
            <person name="Larsbrink J."/>
        </authorList>
    </citation>
    <scope>NUCLEOTIDE SEQUENCE [LARGE SCALE GENOMIC DNA]</scope>
    <source>
        <strain evidence="3 4">Mut1</strain>
    </source>
</reference>
<dbReference type="EMBL" id="CP120997">
    <property type="protein sequence ID" value="WLQ37662.1"/>
    <property type="molecule type" value="Genomic_DNA"/>
</dbReference>
<dbReference type="SUPFAM" id="SSF46785">
    <property type="entry name" value="Winged helix' DNA-binding domain"/>
    <property type="match status" value="1"/>
</dbReference>
<dbReference type="PANTHER" id="PTHR18964">
    <property type="entry name" value="ROK (REPRESSOR, ORF, KINASE) FAMILY"/>
    <property type="match status" value="1"/>
</dbReference>
<accession>A0ABY9HUI7</accession>
<dbReference type="InterPro" id="IPR000600">
    <property type="entry name" value="ROK"/>
</dbReference>
<feature type="region of interest" description="Disordered" evidence="2">
    <location>
        <begin position="413"/>
        <end position="451"/>
    </location>
</feature>
<dbReference type="Proteomes" id="UP001239522">
    <property type="component" value="Chromosome"/>
</dbReference>
<dbReference type="InterPro" id="IPR043129">
    <property type="entry name" value="ATPase_NBD"/>
</dbReference>